<dbReference type="AlphaFoldDB" id="A0A9R0JEL2"/>
<dbReference type="InterPro" id="IPR003428">
    <property type="entry name" value="MAM33"/>
</dbReference>
<protein>
    <submittedName>
        <fullName evidence="2">Uncharacterized protein At2g39795, mitochondrial</fullName>
    </submittedName>
</protein>
<dbReference type="GO" id="GO:0005759">
    <property type="term" value="C:mitochondrial matrix"/>
    <property type="evidence" value="ECO:0007669"/>
    <property type="project" value="InterPro"/>
</dbReference>
<keyword evidence="1" id="KW-1185">Reference proteome</keyword>
<dbReference type="GeneID" id="110805206"/>
<accession>A0A9R0JEL2</accession>
<proteinExistence type="predicted"/>
<dbReference type="InterPro" id="IPR036561">
    <property type="entry name" value="MAM33_sf"/>
</dbReference>
<dbReference type="Pfam" id="PF02330">
    <property type="entry name" value="MAM33"/>
    <property type="match status" value="1"/>
</dbReference>
<organism evidence="1 2">
    <name type="scientific">Spinacia oleracea</name>
    <name type="common">Spinach</name>
    <dbReference type="NCBI Taxonomy" id="3562"/>
    <lineage>
        <taxon>Eukaryota</taxon>
        <taxon>Viridiplantae</taxon>
        <taxon>Streptophyta</taxon>
        <taxon>Embryophyta</taxon>
        <taxon>Tracheophyta</taxon>
        <taxon>Spermatophyta</taxon>
        <taxon>Magnoliopsida</taxon>
        <taxon>eudicotyledons</taxon>
        <taxon>Gunneridae</taxon>
        <taxon>Pentapetalae</taxon>
        <taxon>Caryophyllales</taxon>
        <taxon>Chenopodiaceae</taxon>
        <taxon>Chenopodioideae</taxon>
        <taxon>Anserineae</taxon>
        <taxon>Spinacia</taxon>
    </lineage>
</organism>
<reference evidence="2" key="2">
    <citation type="submission" date="2025-08" db="UniProtKB">
        <authorList>
            <consortium name="RefSeq"/>
        </authorList>
    </citation>
    <scope>IDENTIFICATION</scope>
    <source>
        <tissue evidence="2">Leaf</tissue>
    </source>
</reference>
<dbReference type="Proteomes" id="UP000813463">
    <property type="component" value="Chromosome 4"/>
</dbReference>
<evidence type="ECO:0000313" key="1">
    <source>
        <dbReference type="Proteomes" id="UP000813463"/>
    </source>
</evidence>
<dbReference type="RefSeq" id="XP_021866504.2">
    <property type="nucleotide sequence ID" value="XM_022010812.2"/>
</dbReference>
<name>A0A9R0JEL2_SPIOL</name>
<dbReference type="PANTHER" id="PTHR10826:SF36">
    <property type="entry name" value="OS08G0439900 PROTEIN"/>
    <property type="match status" value="1"/>
</dbReference>
<dbReference type="Gene3D" id="3.10.280.10">
    <property type="entry name" value="Mitochondrial glycoprotein"/>
    <property type="match status" value="1"/>
</dbReference>
<dbReference type="KEGG" id="soe:110805206"/>
<sequence length="247" mass="28905">MGRANQLRLLGKGIMFQTKKIVSYRQFQHPISTSVAPFLSSQSQIRRNISYVNRMRKSTIDDNTLRLLRNEIRYELDHSPLQQPGSEINGFKVDERAGEQWISLEKEYGEKEVIKIEVSMFNGSVPVPNEGEKKGLPGQEVQFHITMVVSIFKNNSNKVLEFICSAWPDNISISKLFVREQAKVPHQPYTGPKYRELDDELQDSLYEFLEERQIDDSLCSFLHKYVNYKEKAEYIRWMKTVKSMMEK</sequence>
<reference evidence="1" key="1">
    <citation type="journal article" date="2021" name="Nat. Commun.">
        <title>Genomic analyses provide insights into spinach domestication and the genetic basis of agronomic traits.</title>
        <authorList>
            <person name="Cai X."/>
            <person name="Sun X."/>
            <person name="Xu C."/>
            <person name="Sun H."/>
            <person name="Wang X."/>
            <person name="Ge C."/>
            <person name="Zhang Z."/>
            <person name="Wang Q."/>
            <person name="Fei Z."/>
            <person name="Jiao C."/>
            <person name="Wang Q."/>
        </authorList>
    </citation>
    <scope>NUCLEOTIDE SEQUENCE [LARGE SCALE GENOMIC DNA]</scope>
    <source>
        <strain evidence="1">cv. Varoflay</strain>
    </source>
</reference>
<evidence type="ECO:0000313" key="2">
    <source>
        <dbReference type="RefSeq" id="XP_021866504.2"/>
    </source>
</evidence>
<gene>
    <name evidence="2" type="primary">LOC110805206</name>
</gene>
<dbReference type="PANTHER" id="PTHR10826">
    <property type="entry name" value="COMPLEMENT COMPONENT 1"/>
    <property type="match status" value="1"/>
</dbReference>
<dbReference type="SUPFAM" id="SSF54529">
    <property type="entry name" value="Mitochondrial glycoprotein MAM33-like"/>
    <property type="match status" value="1"/>
</dbReference>